<feature type="region of interest" description="Disordered" evidence="1">
    <location>
        <begin position="23"/>
        <end position="50"/>
    </location>
</feature>
<dbReference type="Proteomes" id="UP000319257">
    <property type="component" value="Unassembled WGS sequence"/>
</dbReference>
<evidence type="ECO:0008006" key="4">
    <source>
        <dbReference type="Google" id="ProtNLM"/>
    </source>
</evidence>
<dbReference type="AlphaFoldDB" id="A0A507BJV3"/>
<proteinExistence type="predicted"/>
<evidence type="ECO:0000256" key="1">
    <source>
        <dbReference type="SAM" id="MobiDB-lite"/>
    </source>
</evidence>
<dbReference type="RefSeq" id="XP_030998641.1">
    <property type="nucleotide sequence ID" value="XM_031137799.1"/>
</dbReference>
<dbReference type="GeneID" id="41970939"/>
<name>A0A507BJV3_9PEZI</name>
<reference evidence="2 3" key="1">
    <citation type="submission" date="2019-06" db="EMBL/GenBank/DDBJ databases">
        <title>Draft genome sequence of the filamentous fungus Phialemoniopsis curvata isolated from diesel fuel.</title>
        <authorList>
            <person name="Varaljay V.A."/>
            <person name="Lyon W.J."/>
            <person name="Crouch A.L."/>
            <person name="Drake C.E."/>
            <person name="Hollomon J.M."/>
            <person name="Nadeau L.J."/>
            <person name="Nunn H.S."/>
            <person name="Stevenson B.S."/>
            <person name="Bojanowski C.L."/>
            <person name="Crookes-Goodson W.J."/>
        </authorList>
    </citation>
    <scope>NUCLEOTIDE SEQUENCE [LARGE SCALE GENOMIC DNA]</scope>
    <source>
        <strain evidence="2 3">D216</strain>
    </source>
</reference>
<dbReference type="EMBL" id="SKBQ01000015">
    <property type="protein sequence ID" value="TPX16930.1"/>
    <property type="molecule type" value="Genomic_DNA"/>
</dbReference>
<gene>
    <name evidence="2" type="ORF">E0L32_003492</name>
</gene>
<evidence type="ECO:0000313" key="3">
    <source>
        <dbReference type="Proteomes" id="UP000319257"/>
    </source>
</evidence>
<dbReference type="OrthoDB" id="360540at2759"/>
<sequence>MRITKVPFAEVAADLARPQPINFNTSFHSRDEATDLVDDDDDDENEPSEAPYSFKRWLPLILRSRGLRPADVQVVSLSRPQAKLLLEAMEASAQLGHVNRLYREDLDDAVAAPALSGIVFPPGGLFARLDACSPKDGAQTRPGERAIRSVDDLLTRLVTSGRARSAVRKILQEDGGGGGGGVQLYLLPFDARMSSAREYRVFCPPPGGGGGGGAEEQAHHRISAISQYQWHKPWLFAERGAAEQQEAARAIWEGCRAVHAMIVADLSAHGDDDNHDMDLLLRRQGFSFDVLYDDASVGGGGGRCELVELNGFGARSSCGSCLFQWVRDREVLYSRTGTTFKVTW</sequence>
<feature type="compositionally biased region" description="Acidic residues" evidence="1">
    <location>
        <begin position="34"/>
        <end position="47"/>
    </location>
</feature>
<evidence type="ECO:0000313" key="2">
    <source>
        <dbReference type="EMBL" id="TPX16930.1"/>
    </source>
</evidence>
<comment type="caution">
    <text evidence="2">The sequence shown here is derived from an EMBL/GenBank/DDBJ whole genome shotgun (WGS) entry which is preliminary data.</text>
</comment>
<dbReference type="InParanoid" id="A0A507BJV3"/>
<accession>A0A507BJV3</accession>
<protein>
    <recommendedName>
        <fullName evidence="4">Cell division cycle protein 123</fullName>
    </recommendedName>
</protein>
<keyword evidence="3" id="KW-1185">Reference proteome</keyword>
<organism evidence="2 3">
    <name type="scientific">Thyridium curvatum</name>
    <dbReference type="NCBI Taxonomy" id="1093900"/>
    <lineage>
        <taxon>Eukaryota</taxon>
        <taxon>Fungi</taxon>
        <taxon>Dikarya</taxon>
        <taxon>Ascomycota</taxon>
        <taxon>Pezizomycotina</taxon>
        <taxon>Sordariomycetes</taxon>
        <taxon>Sordariomycetidae</taxon>
        <taxon>Thyridiales</taxon>
        <taxon>Thyridiaceae</taxon>
        <taxon>Thyridium</taxon>
    </lineage>
</organism>